<sequence length="481" mass="53210">MGNSTSQPIYLALQELLHSKGLKLKKGQEVLKQLKEERSTKSEKESIEESSEGSSSDAEEELEIITEKMERASLRKRSGSRKVEPTAPGPPPPPYNITSSPGGSGGQSFCPEVWKEVRHELCYPVFQNDEGQRYHEPLDFKTIKALAESVRTYGVTAAFTTAQVEALNRHCLTPSDWMNLMGTCLSPGQYLDWKAFLIEYANEQAAVNRAAGNAAWDVDMLLGQGRFAQQQTGYPLQVFEQINNIATRAWKSLPNKGEVSGNLTKIIQGPMEPFSYFVARMVEAAGRVFGDPDLAMPLIKQLVFEQCTKECKAAITPYKNKGLEAWMKVCRELDGPLTNAGLSATVTQLKQAGKGSKGACFRCGKMGHLKRQCPERGRRHEPGTGNHPKQPGLCPKCKKGNHWANECRSVKDIHGQPLTQGYGGARPKKGQRGPRPQGPQIYGAMENPQEEGWPTLRPPQPHGEPLQVRQDWTSAPPPDSY</sequence>
<feature type="region of interest" description="Disordered" evidence="5">
    <location>
        <begin position="373"/>
        <end position="395"/>
    </location>
</feature>
<dbReference type="OrthoDB" id="9630350at2759"/>
<evidence type="ECO:0000256" key="4">
    <source>
        <dbReference type="PROSITE-ProRule" id="PRU00047"/>
    </source>
</evidence>
<name>A0A9J7FH13_CRIGR</name>
<evidence type="ECO:0000313" key="8">
    <source>
        <dbReference type="RefSeq" id="XP_027256330.1"/>
    </source>
</evidence>
<dbReference type="Pfam" id="PF19317">
    <property type="entry name" value="Gag_p24_C"/>
    <property type="match status" value="1"/>
</dbReference>
<dbReference type="SUPFAM" id="SSF47353">
    <property type="entry name" value="Retrovirus capsid dimerization domain-like"/>
    <property type="match status" value="1"/>
</dbReference>
<dbReference type="InterPro" id="IPR001878">
    <property type="entry name" value="Znf_CCHC"/>
</dbReference>
<dbReference type="Pfam" id="PF00098">
    <property type="entry name" value="zf-CCHC"/>
    <property type="match status" value="1"/>
</dbReference>
<dbReference type="GO" id="GO:0003676">
    <property type="term" value="F:nucleic acid binding"/>
    <property type="evidence" value="ECO:0007669"/>
    <property type="project" value="InterPro"/>
</dbReference>
<dbReference type="InterPro" id="IPR036875">
    <property type="entry name" value="Znf_CCHC_sf"/>
</dbReference>
<feature type="region of interest" description="Disordered" evidence="5">
    <location>
        <begin position="414"/>
        <end position="481"/>
    </location>
</feature>
<gene>
    <name evidence="8" type="primary">LOC113834019</name>
</gene>
<dbReference type="SUPFAM" id="SSF47943">
    <property type="entry name" value="Retrovirus capsid protein, N-terminal core domain"/>
    <property type="match status" value="1"/>
</dbReference>
<dbReference type="GeneID" id="113834019"/>
<dbReference type="AlphaFoldDB" id="A0A9J7FH13"/>
<evidence type="ECO:0000256" key="1">
    <source>
        <dbReference type="ARBA" id="ARBA00022723"/>
    </source>
</evidence>
<dbReference type="InterPro" id="IPR008916">
    <property type="entry name" value="Retrov_capsid_C"/>
</dbReference>
<proteinExistence type="predicted"/>
<dbReference type="KEGG" id="cge:113834019"/>
<keyword evidence="2 4" id="KW-0863">Zinc-finger</keyword>
<reference evidence="7" key="2">
    <citation type="journal article" date="2020" name="Biotechnol. Bioeng.">
        <title>Chromosome-scale scaffolds for the Chinese hamster reference genome assembly to facilitate the study of the CHO epigenome.</title>
        <authorList>
            <person name="Hilliard W."/>
            <person name="MacDonald M."/>
            <person name="Lee K.H."/>
        </authorList>
    </citation>
    <scope>NUCLEOTIDE SEQUENCE [LARGE SCALE GENOMIC DNA]</scope>
    <source>
        <strain evidence="7">17A/GY</strain>
    </source>
</reference>
<reference evidence="8" key="3">
    <citation type="submission" date="2025-08" db="UniProtKB">
        <authorList>
            <consortium name="RefSeq"/>
        </authorList>
    </citation>
    <scope>IDENTIFICATION</scope>
    <source>
        <strain evidence="8">17A/GY</strain>
        <tissue evidence="8">Liver</tissue>
    </source>
</reference>
<dbReference type="InterPro" id="IPR050195">
    <property type="entry name" value="Primate_lentivir_Gag_pol-like"/>
</dbReference>
<dbReference type="GO" id="GO:0016032">
    <property type="term" value="P:viral process"/>
    <property type="evidence" value="ECO:0007669"/>
    <property type="project" value="InterPro"/>
</dbReference>
<evidence type="ECO:0000256" key="2">
    <source>
        <dbReference type="ARBA" id="ARBA00022771"/>
    </source>
</evidence>
<organism evidence="7 8">
    <name type="scientific">Cricetulus griseus</name>
    <name type="common">Chinese hamster</name>
    <name type="synonym">Cricetulus barabensis griseus</name>
    <dbReference type="NCBI Taxonomy" id="10029"/>
    <lineage>
        <taxon>Eukaryota</taxon>
        <taxon>Metazoa</taxon>
        <taxon>Chordata</taxon>
        <taxon>Craniata</taxon>
        <taxon>Vertebrata</taxon>
        <taxon>Euteleostomi</taxon>
        <taxon>Mammalia</taxon>
        <taxon>Eutheria</taxon>
        <taxon>Euarchontoglires</taxon>
        <taxon>Glires</taxon>
        <taxon>Rodentia</taxon>
        <taxon>Myomorpha</taxon>
        <taxon>Muroidea</taxon>
        <taxon>Cricetidae</taxon>
        <taxon>Cricetinae</taxon>
        <taxon>Cricetulus</taxon>
    </lineage>
</organism>
<feature type="compositionally biased region" description="Acidic residues" evidence="5">
    <location>
        <begin position="48"/>
        <end position="64"/>
    </location>
</feature>
<protein>
    <submittedName>
        <fullName evidence="8">IgE-binding protein-like</fullName>
    </submittedName>
</protein>
<dbReference type="SUPFAM" id="SSF57756">
    <property type="entry name" value="Retrovirus zinc finger-like domains"/>
    <property type="match status" value="2"/>
</dbReference>
<reference evidence="7" key="1">
    <citation type="journal article" date="2018" name="Biotechnol. Bioeng.">
        <title>A reference genome of the Chinese hamster based on a hybrid assembly strategy.</title>
        <authorList>
            <person name="Rupp O."/>
            <person name="MacDonald M.L."/>
            <person name="Li S."/>
            <person name="Dhiman H."/>
            <person name="Polson S."/>
            <person name="Griep S."/>
            <person name="Heffner K."/>
            <person name="Hernandez I."/>
            <person name="Brinkrolf K."/>
            <person name="Jadhav V."/>
            <person name="Samoudi M."/>
            <person name="Hao H."/>
            <person name="Kingham B."/>
            <person name="Goesmann A."/>
            <person name="Betenbaugh M.J."/>
            <person name="Lewis N.E."/>
            <person name="Borth N."/>
            <person name="Lee K.H."/>
        </authorList>
    </citation>
    <scope>NUCLEOTIDE SEQUENCE [LARGE SCALE GENOMIC DNA]</scope>
    <source>
        <strain evidence="7">17A/GY</strain>
    </source>
</reference>
<dbReference type="Pfam" id="PF00607">
    <property type="entry name" value="Gag_p24"/>
    <property type="match status" value="1"/>
</dbReference>
<dbReference type="Pfam" id="PF14787">
    <property type="entry name" value="zf-CCHC_5"/>
    <property type="match status" value="1"/>
</dbReference>
<feature type="domain" description="CCHC-type" evidence="6">
    <location>
        <begin position="360"/>
        <end position="375"/>
    </location>
</feature>
<dbReference type="GO" id="GO:0008270">
    <property type="term" value="F:zinc ion binding"/>
    <property type="evidence" value="ECO:0007669"/>
    <property type="project" value="UniProtKB-KW"/>
</dbReference>
<dbReference type="SMART" id="SM00343">
    <property type="entry name" value="ZnF_C2HC"/>
    <property type="match status" value="2"/>
</dbReference>
<dbReference type="InterPro" id="IPR045345">
    <property type="entry name" value="Gag_p24_C"/>
</dbReference>
<dbReference type="RefSeq" id="XP_027256330.1">
    <property type="nucleotide sequence ID" value="XM_027400529.1"/>
</dbReference>
<dbReference type="Gene3D" id="1.10.1200.30">
    <property type="match status" value="1"/>
</dbReference>
<evidence type="ECO:0000256" key="3">
    <source>
        <dbReference type="ARBA" id="ARBA00022833"/>
    </source>
</evidence>
<evidence type="ECO:0000256" key="5">
    <source>
        <dbReference type="SAM" id="MobiDB-lite"/>
    </source>
</evidence>
<evidence type="ECO:0000313" key="7">
    <source>
        <dbReference type="Proteomes" id="UP001108280"/>
    </source>
</evidence>
<dbReference type="PANTHER" id="PTHR40389">
    <property type="entry name" value="ENDOGENOUS RETROVIRUS GROUP K MEMBER 24 GAG POLYPROTEIN-RELATED"/>
    <property type="match status" value="1"/>
</dbReference>
<keyword evidence="3" id="KW-0862">Zinc</keyword>
<dbReference type="Gene3D" id="4.10.60.10">
    <property type="entry name" value="Zinc finger, CCHC-type"/>
    <property type="match status" value="1"/>
</dbReference>
<feature type="compositionally biased region" description="Basic and acidic residues" evidence="5">
    <location>
        <begin position="373"/>
        <end position="382"/>
    </location>
</feature>
<keyword evidence="7" id="KW-1185">Reference proteome</keyword>
<dbReference type="Gene3D" id="1.10.375.10">
    <property type="entry name" value="Human Immunodeficiency Virus Type 1 Capsid Protein"/>
    <property type="match status" value="1"/>
</dbReference>
<evidence type="ECO:0000259" key="6">
    <source>
        <dbReference type="PROSITE" id="PS50158"/>
    </source>
</evidence>
<accession>A0A9J7FH13</accession>
<dbReference type="PANTHER" id="PTHR40389:SF3">
    <property type="entry name" value="IGE-BINDING PROTEIN"/>
    <property type="match status" value="1"/>
</dbReference>
<dbReference type="PROSITE" id="PS50158">
    <property type="entry name" value="ZF_CCHC"/>
    <property type="match status" value="1"/>
</dbReference>
<keyword evidence="1" id="KW-0479">Metal-binding</keyword>
<dbReference type="InterPro" id="IPR008919">
    <property type="entry name" value="Retrov_capsid_N"/>
</dbReference>
<feature type="region of interest" description="Disordered" evidence="5">
    <location>
        <begin position="34"/>
        <end position="104"/>
    </location>
</feature>
<feature type="compositionally biased region" description="Basic and acidic residues" evidence="5">
    <location>
        <begin position="34"/>
        <end position="47"/>
    </location>
</feature>
<dbReference type="Proteomes" id="UP001108280">
    <property type="component" value="Chromosome 2"/>
</dbReference>